<feature type="region of interest" description="Disordered" evidence="1">
    <location>
        <begin position="1"/>
        <end position="31"/>
    </location>
</feature>
<dbReference type="EMBL" id="JASSZA010000019">
    <property type="protein sequence ID" value="KAK2088406.1"/>
    <property type="molecule type" value="Genomic_DNA"/>
</dbReference>
<evidence type="ECO:0000313" key="3">
    <source>
        <dbReference type="Proteomes" id="UP001266305"/>
    </source>
</evidence>
<organism evidence="2 3">
    <name type="scientific">Saguinus oedipus</name>
    <name type="common">Cotton-top tamarin</name>
    <name type="synonym">Oedipomidas oedipus</name>
    <dbReference type="NCBI Taxonomy" id="9490"/>
    <lineage>
        <taxon>Eukaryota</taxon>
        <taxon>Metazoa</taxon>
        <taxon>Chordata</taxon>
        <taxon>Craniata</taxon>
        <taxon>Vertebrata</taxon>
        <taxon>Euteleostomi</taxon>
        <taxon>Mammalia</taxon>
        <taxon>Eutheria</taxon>
        <taxon>Euarchontoglires</taxon>
        <taxon>Primates</taxon>
        <taxon>Haplorrhini</taxon>
        <taxon>Platyrrhini</taxon>
        <taxon>Cebidae</taxon>
        <taxon>Callitrichinae</taxon>
        <taxon>Saguinus</taxon>
    </lineage>
</organism>
<keyword evidence="3" id="KW-1185">Reference proteome</keyword>
<accession>A0ABQ9TUD8</accession>
<name>A0ABQ9TUD8_SAGOE</name>
<feature type="region of interest" description="Disordered" evidence="1">
    <location>
        <begin position="95"/>
        <end position="126"/>
    </location>
</feature>
<sequence>MEDTTPCPRGRGGRSMAGLEMWPHPEQSGGDLIMSQEESEAPAVPGVRDNVREGASFQELHDYPELVPHQVAIVHLHHVLMLIVPHDHHLCRGRVSVEGAEGGPEGCPGPPQTQSPLSPRSPAVLH</sequence>
<protein>
    <submittedName>
        <fullName evidence="2">Uncharacterized protein</fullName>
    </submittedName>
</protein>
<dbReference type="Proteomes" id="UP001266305">
    <property type="component" value="Unassembled WGS sequence"/>
</dbReference>
<proteinExistence type="predicted"/>
<evidence type="ECO:0000256" key="1">
    <source>
        <dbReference type="SAM" id="MobiDB-lite"/>
    </source>
</evidence>
<evidence type="ECO:0000313" key="2">
    <source>
        <dbReference type="EMBL" id="KAK2088406.1"/>
    </source>
</evidence>
<reference evidence="2 3" key="1">
    <citation type="submission" date="2023-05" db="EMBL/GenBank/DDBJ databases">
        <title>B98-5 Cell Line De Novo Hybrid Assembly: An Optical Mapping Approach.</title>
        <authorList>
            <person name="Kananen K."/>
            <person name="Auerbach J.A."/>
            <person name="Kautto E."/>
            <person name="Blachly J.S."/>
        </authorList>
    </citation>
    <scope>NUCLEOTIDE SEQUENCE [LARGE SCALE GENOMIC DNA]</scope>
    <source>
        <strain evidence="2">B95-8</strain>
        <tissue evidence="2">Cell line</tissue>
    </source>
</reference>
<comment type="caution">
    <text evidence="2">The sequence shown here is derived from an EMBL/GenBank/DDBJ whole genome shotgun (WGS) entry which is preliminary data.</text>
</comment>
<gene>
    <name evidence="2" type="ORF">P7K49_034313</name>
</gene>